<dbReference type="OrthoDB" id="9775734at2"/>
<dbReference type="Pfam" id="PF10977">
    <property type="entry name" value="DUF2797"/>
    <property type="match status" value="1"/>
</dbReference>
<sequence>MQHEGNLIKMRTEAESPVRYFLPLGEEVIAMNDLIGNQLTISFSGQINCIHCGKKTKRSFGQGFCYQCFQTAPEADPSVMRPELSRSHLGIARDLEWAQKHDLIDHYVYLAVTDALKVGVTRYHQVPTRWIDQGASYAIKLAKTPNRHIAGVIESYLKNYLNDKTNWRAMLRNEVDESIDLADEKERVATLLPEELRKYLSDEHEIMSLTYPVEKFPDKIKSISLDKTHQVEGELSGIKGQYLIFDDDRVFNVRAHNGYFVELKA</sequence>
<dbReference type="AlphaFoldDB" id="A0A2P8CH10"/>
<keyword evidence="4" id="KW-1185">Reference proteome</keyword>
<evidence type="ECO:0000313" key="4">
    <source>
        <dbReference type="Proteomes" id="UP000396862"/>
    </source>
</evidence>
<reference evidence="1 4" key="2">
    <citation type="submission" date="2019-10" db="EMBL/GenBank/DDBJ databases">
        <title>Prolixibacter strains distinguished by the presence of nitrate reductase genes were adept at nitrate-dependent anaerobic corrosion of metallic iron and carbon steel.</title>
        <authorList>
            <person name="Iino T."/>
            <person name="Shono N."/>
            <person name="Ito K."/>
            <person name="Nakamura R."/>
            <person name="Sueoka K."/>
            <person name="Harayama S."/>
            <person name="Ohkuma M."/>
        </authorList>
    </citation>
    <scope>NUCLEOTIDE SEQUENCE [LARGE SCALE GENOMIC DNA]</scope>
    <source>
        <strain evidence="1 4">MIC1-1</strain>
    </source>
</reference>
<evidence type="ECO:0000313" key="2">
    <source>
        <dbReference type="EMBL" id="PSK84270.1"/>
    </source>
</evidence>
<dbReference type="Proteomes" id="UP000396862">
    <property type="component" value="Unassembled WGS sequence"/>
</dbReference>
<evidence type="ECO:0000313" key="3">
    <source>
        <dbReference type="Proteomes" id="UP000240621"/>
    </source>
</evidence>
<gene>
    <name evidence="2" type="ORF">CLV93_10254</name>
    <name evidence="1" type="ORF">JCM18694_06910</name>
</gene>
<reference evidence="2 3" key="1">
    <citation type="submission" date="2018-03" db="EMBL/GenBank/DDBJ databases">
        <title>Genomic Encyclopedia of Archaeal and Bacterial Type Strains, Phase II (KMG-II): from individual species to whole genera.</title>
        <authorList>
            <person name="Goeker M."/>
        </authorList>
    </citation>
    <scope>NUCLEOTIDE SEQUENCE [LARGE SCALE GENOMIC DNA]</scope>
    <source>
        <strain evidence="2 3">DSM 27267</strain>
    </source>
</reference>
<name>A0A2P8CH10_9BACT</name>
<dbReference type="Proteomes" id="UP000240621">
    <property type="component" value="Unassembled WGS sequence"/>
</dbReference>
<dbReference type="EMBL" id="BLAU01000001">
    <property type="protein sequence ID" value="GET20445.1"/>
    <property type="molecule type" value="Genomic_DNA"/>
</dbReference>
<accession>A0A2P8CH10</accession>
<protein>
    <submittedName>
        <fullName evidence="2">Uncharacterized protein DUF2797</fullName>
    </submittedName>
</protein>
<evidence type="ECO:0000313" key="1">
    <source>
        <dbReference type="EMBL" id="GET20445.1"/>
    </source>
</evidence>
<organism evidence="2 3">
    <name type="scientific">Prolixibacter denitrificans</name>
    <dbReference type="NCBI Taxonomy" id="1541063"/>
    <lineage>
        <taxon>Bacteria</taxon>
        <taxon>Pseudomonadati</taxon>
        <taxon>Bacteroidota</taxon>
        <taxon>Bacteroidia</taxon>
        <taxon>Marinilabiliales</taxon>
        <taxon>Prolixibacteraceae</taxon>
        <taxon>Prolixibacter</taxon>
    </lineage>
</organism>
<dbReference type="RefSeq" id="WP_106540879.1">
    <property type="nucleotide sequence ID" value="NZ_BLAU01000001.1"/>
</dbReference>
<comment type="caution">
    <text evidence="2">The sequence shown here is derived from an EMBL/GenBank/DDBJ whole genome shotgun (WGS) entry which is preliminary data.</text>
</comment>
<dbReference type="EMBL" id="PYGC01000002">
    <property type="protein sequence ID" value="PSK84270.1"/>
    <property type="molecule type" value="Genomic_DNA"/>
</dbReference>
<proteinExistence type="predicted"/>
<dbReference type="InterPro" id="IPR021246">
    <property type="entry name" value="DUF2797"/>
</dbReference>